<dbReference type="GO" id="GO:0005669">
    <property type="term" value="C:transcription factor TFIID complex"/>
    <property type="evidence" value="ECO:0007669"/>
    <property type="project" value="InterPro"/>
</dbReference>
<dbReference type="EMBL" id="JAIWYP010000004">
    <property type="protein sequence ID" value="KAH3835032.1"/>
    <property type="molecule type" value="Genomic_DNA"/>
</dbReference>
<keyword evidence="1" id="KW-0472">Membrane</keyword>
<keyword evidence="4" id="KW-1185">Reference proteome</keyword>
<dbReference type="GO" id="GO:0051123">
    <property type="term" value="P:RNA polymerase II preinitiation complex assembly"/>
    <property type="evidence" value="ECO:0007669"/>
    <property type="project" value="TreeGrafter"/>
</dbReference>
<accession>A0A9D4K8Y9</accession>
<feature type="domain" description="Zinc knuckle" evidence="2">
    <location>
        <begin position="127"/>
        <end position="148"/>
    </location>
</feature>
<dbReference type="Proteomes" id="UP000828390">
    <property type="component" value="Unassembled WGS sequence"/>
</dbReference>
<name>A0A9D4K8Y9_DREPO</name>
<keyword evidence="1" id="KW-0812">Transmembrane</keyword>
<dbReference type="Pfam" id="PF15288">
    <property type="entry name" value="zf-CCHC_6"/>
    <property type="match status" value="1"/>
</dbReference>
<dbReference type="GO" id="GO:0004402">
    <property type="term" value="F:histone acetyltransferase activity"/>
    <property type="evidence" value="ECO:0007669"/>
    <property type="project" value="InterPro"/>
</dbReference>
<evidence type="ECO:0000313" key="3">
    <source>
        <dbReference type="EMBL" id="KAH3835032.1"/>
    </source>
</evidence>
<sequence length="213" mass="23771">MEREEAERRELQRMIMDGKQDKMKKDIKPEEDPMASVPLLWACIVGYCLYCGFSQYYLRMDPLKMLCIAFTVRIEEPIANVNYGLHCSLVLWCGASPTAGAAAPYQEERGEGEDKRKKKEAQLLKSKMKCGACGQTGHMRTNKECPKFSLGGGRVTEAPVKVAMTDEEVTAHGDTLQDHGLVDVVGTKLKLSKSLLEQYVLIVLRSGDHGWLG</sequence>
<dbReference type="AlphaFoldDB" id="A0A9D4K8Y9"/>
<dbReference type="InterPro" id="IPR040240">
    <property type="entry name" value="TAF1"/>
</dbReference>
<reference evidence="3" key="2">
    <citation type="submission" date="2020-11" db="EMBL/GenBank/DDBJ databases">
        <authorList>
            <person name="McCartney M.A."/>
            <person name="Auch B."/>
            <person name="Kono T."/>
            <person name="Mallez S."/>
            <person name="Becker A."/>
            <person name="Gohl D.M."/>
            <person name="Silverstein K.A.T."/>
            <person name="Koren S."/>
            <person name="Bechman K.B."/>
            <person name="Herman A."/>
            <person name="Abrahante J.E."/>
            <person name="Garbe J."/>
        </authorList>
    </citation>
    <scope>NUCLEOTIDE SEQUENCE</scope>
    <source>
        <strain evidence="3">Duluth1</strain>
        <tissue evidence="3">Whole animal</tissue>
    </source>
</reference>
<dbReference type="PANTHER" id="PTHR13900">
    <property type="entry name" value="TRANSCRIPTION INITIATION FACTOR TFIID"/>
    <property type="match status" value="1"/>
</dbReference>
<comment type="caution">
    <text evidence="3">The sequence shown here is derived from an EMBL/GenBank/DDBJ whole genome shotgun (WGS) entry which is preliminary data.</text>
</comment>
<dbReference type="PANTHER" id="PTHR13900:SF0">
    <property type="entry name" value="TRANSCRIPTION INITIATION FACTOR TFIID SUBUNIT 1"/>
    <property type="match status" value="1"/>
</dbReference>
<evidence type="ECO:0000256" key="1">
    <source>
        <dbReference type="SAM" id="Phobius"/>
    </source>
</evidence>
<evidence type="ECO:0000259" key="2">
    <source>
        <dbReference type="Pfam" id="PF15288"/>
    </source>
</evidence>
<dbReference type="GO" id="GO:0017025">
    <property type="term" value="F:TBP-class protein binding"/>
    <property type="evidence" value="ECO:0007669"/>
    <property type="project" value="InterPro"/>
</dbReference>
<reference evidence="3" key="1">
    <citation type="journal article" date="2019" name="bioRxiv">
        <title>The Genome of the Zebra Mussel, Dreissena polymorpha: A Resource for Invasive Species Research.</title>
        <authorList>
            <person name="McCartney M.A."/>
            <person name="Auch B."/>
            <person name="Kono T."/>
            <person name="Mallez S."/>
            <person name="Zhang Y."/>
            <person name="Obille A."/>
            <person name="Becker A."/>
            <person name="Abrahante J.E."/>
            <person name="Garbe J."/>
            <person name="Badalamenti J.P."/>
            <person name="Herman A."/>
            <person name="Mangelson H."/>
            <person name="Liachko I."/>
            <person name="Sullivan S."/>
            <person name="Sone E.D."/>
            <person name="Koren S."/>
            <person name="Silverstein K.A.T."/>
            <person name="Beckman K.B."/>
            <person name="Gohl D.M."/>
        </authorList>
    </citation>
    <scope>NUCLEOTIDE SEQUENCE</scope>
    <source>
        <strain evidence="3">Duluth1</strain>
        <tissue evidence="3">Whole animal</tissue>
    </source>
</reference>
<feature type="transmembrane region" description="Helical" evidence="1">
    <location>
        <begin position="39"/>
        <end position="58"/>
    </location>
</feature>
<proteinExistence type="predicted"/>
<evidence type="ECO:0000313" key="4">
    <source>
        <dbReference type="Proteomes" id="UP000828390"/>
    </source>
</evidence>
<keyword evidence="1" id="KW-1133">Transmembrane helix</keyword>
<protein>
    <recommendedName>
        <fullName evidence="2">Zinc knuckle domain-containing protein</fullName>
    </recommendedName>
</protein>
<dbReference type="InterPro" id="IPR041670">
    <property type="entry name" value="Znf-CCHC_6"/>
</dbReference>
<dbReference type="GO" id="GO:0016251">
    <property type="term" value="F:RNA polymerase II general transcription initiation factor activity"/>
    <property type="evidence" value="ECO:0007669"/>
    <property type="project" value="InterPro"/>
</dbReference>
<gene>
    <name evidence="3" type="ORF">DPMN_108370</name>
</gene>
<organism evidence="3 4">
    <name type="scientific">Dreissena polymorpha</name>
    <name type="common">Zebra mussel</name>
    <name type="synonym">Mytilus polymorpha</name>
    <dbReference type="NCBI Taxonomy" id="45954"/>
    <lineage>
        <taxon>Eukaryota</taxon>
        <taxon>Metazoa</taxon>
        <taxon>Spiralia</taxon>
        <taxon>Lophotrochozoa</taxon>
        <taxon>Mollusca</taxon>
        <taxon>Bivalvia</taxon>
        <taxon>Autobranchia</taxon>
        <taxon>Heteroconchia</taxon>
        <taxon>Euheterodonta</taxon>
        <taxon>Imparidentia</taxon>
        <taxon>Neoheterodontei</taxon>
        <taxon>Myida</taxon>
        <taxon>Dreissenoidea</taxon>
        <taxon>Dreissenidae</taxon>
        <taxon>Dreissena</taxon>
    </lineage>
</organism>